<reference evidence="1 2" key="1">
    <citation type="submission" date="2015-01" db="EMBL/GenBank/DDBJ databases">
        <authorList>
            <person name="Xiang T."/>
            <person name="Song Y."/>
            <person name="Huang L."/>
            <person name="Wang B."/>
            <person name="Wu P."/>
        </authorList>
    </citation>
    <scope>NUCLEOTIDE SEQUENCE [LARGE SCALE GENOMIC DNA]</scope>
    <source>
        <strain evidence="1 2">Cc12</strain>
    </source>
</reference>
<protein>
    <submittedName>
        <fullName evidence="1">Uncharacterized protein</fullName>
    </submittedName>
</protein>
<dbReference type="InterPro" id="IPR012657">
    <property type="entry name" value="23S_rRNA-intervening_sequence"/>
</dbReference>
<accession>A0A0B7H2S0</accession>
<dbReference type="NCBIfam" id="TIGR02436">
    <property type="entry name" value="four helix bundle protein"/>
    <property type="match status" value="1"/>
</dbReference>
<dbReference type="EMBL" id="CDOE01000040">
    <property type="protein sequence ID" value="CEN33665.1"/>
    <property type="molecule type" value="Genomic_DNA"/>
</dbReference>
<dbReference type="GeneID" id="69580974"/>
<dbReference type="RefSeq" id="WP_041999079.1">
    <property type="nucleotide sequence ID" value="NZ_CP022382.1"/>
</dbReference>
<evidence type="ECO:0000313" key="2">
    <source>
        <dbReference type="Proteomes" id="UP000044026"/>
    </source>
</evidence>
<evidence type="ECO:0000313" key="1">
    <source>
        <dbReference type="EMBL" id="CEN33665.1"/>
    </source>
</evidence>
<sequence length="128" mass="14565">MLNKVTSYKELVVWQKSMDLVKKVYEVTRLFPEEEKFGLTSQIRRSAVSIPSNIAEGWGRASLRSCLNFLRIAQGSLFELETQIYIAKGLGFSSDSHIEELISEIGKMIGSMIFKMKSRDNIQSDPKN</sequence>
<dbReference type="Pfam" id="PF05635">
    <property type="entry name" value="23S_rRNA_IVP"/>
    <property type="match status" value="1"/>
</dbReference>
<dbReference type="PANTHER" id="PTHR38471:SF2">
    <property type="entry name" value="FOUR HELIX BUNDLE PROTEIN"/>
    <property type="match status" value="1"/>
</dbReference>
<dbReference type="InterPro" id="IPR036583">
    <property type="entry name" value="23S_rRNA_IVS_sf"/>
</dbReference>
<dbReference type="SUPFAM" id="SSF158446">
    <property type="entry name" value="IVS-encoded protein-like"/>
    <property type="match status" value="1"/>
</dbReference>
<gene>
    <name evidence="1" type="ORF">CCAN12_450013</name>
</gene>
<organism evidence="1 2">
    <name type="scientific">Capnocytophaga canimorsus</name>
    <dbReference type="NCBI Taxonomy" id="28188"/>
    <lineage>
        <taxon>Bacteria</taxon>
        <taxon>Pseudomonadati</taxon>
        <taxon>Bacteroidota</taxon>
        <taxon>Flavobacteriia</taxon>
        <taxon>Flavobacteriales</taxon>
        <taxon>Flavobacteriaceae</taxon>
        <taxon>Capnocytophaga</taxon>
    </lineage>
</organism>
<dbReference type="Proteomes" id="UP000044026">
    <property type="component" value="Unassembled WGS sequence"/>
</dbReference>
<dbReference type="Gene3D" id="1.20.1440.60">
    <property type="entry name" value="23S rRNA-intervening sequence"/>
    <property type="match status" value="1"/>
</dbReference>
<dbReference type="AlphaFoldDB" id="A0A0B7H2S0"/>
<dbReference type="CDD" id="cd16377">
    <property type="entry name" value="23S_rRNA_IVP_like"/>
    <property type="match status" value="1"/>
</dbReference>
<proteinExistence type="predicted"/>
<dbReference type="PANTHER" id="PTHR38471">
    <property type="entry name" value="FOUR HELIX BUNDLE PROTEIN"/>
    <property type="match status" value="1"/>
</dbReference>
<dbReference type="NCBIfam" id="NF008911">
    <property type="entry name" value="PRK12275.1-2"/>
    <property type="match status" value="1"/>
</dbReference>
<name>A0A0B7H2S0_9FLAO</name>